<feature type="repeat" description="WD" evidence="1">
    <location>
        <begin position="6"/>
        <end position="40"/>
    </location>
</feature>
<dbReference type="RefSeq" id="WP_221496436.1">
    <property type="nucleotide sequence ID" value="NZ_JACHJB010000002.1"/>
</dbReference>
<keyword evidence="1" id="KW-0853">WD repeat</keyword>
<dbReference type="Proteomes" id="UP000583800">
    <property type="component" value="Unassembled WGS sequence"/>
</dbReference>
<accession>A0A7X0EWS0</accession>
<protein>
    <recommendedName>
        <fullName evidence="4">WD40 repeat domain-containing protein</fullName>
    </recommendedName>
</protein>
<dbReference type="PROSITE" id="PS50082">
    <property type="entry name" value="WD_REPEATS_2"/>
    <property type="match status" value="1"/>
</dbReference>
<reference evidence="2 3" key="1">
    <citation type="submission" date="2020-08" db="EMBL/GenBank/DDBJ databases">
        <title>Sequencing the genomes of 1000 actinobacteria strains.</title>
        <authorList>
            <person name="Klenk H.-P."/>
        </authorList>
    </citation>
    <scope>NUCLEOTIDE SEQUENCE [LARGE SCALE GENOMIC DNA]</scope>
    <source>
        <strain evidence="2 3">DSM 45913</strain>
    </source>
</reference>
<keyword evidence="3" id="KW-1185">Reference proteome</keyword>
<gene>
    <name evidence="2" type="ORF">FHU36_003842</name>
</gene>
<dbReference type="InterPro" id="IPR001680">
    <property type="entry name" value="WD40_rpt"/>
</dbReference>
<evidence type="ECO:0000256" key="1">
    <source>
        <dbReference type="PROSITE-ProRule" id="PRU00221"/>
    </source>
</evidence>
<organism evidence="2 3">
    <name type="scientific">Nonomuraea muscovyensis</name>
    <dbReference type="NCBI Taxonomy" id="1124761"/>
    <lineage>
        <taxon>Bacteria</taxon>
        <taxon>Bacillati</taxon>
        <taxon>Actinomycetota</taxon>
        <taxon>Actinomycetes</taxon>
        <taxon>Streptosporangiales</taxon>
        <taxon>Streptosporangiaceae</taxon>
        <taxon>Nonomuraea</taxon>
    </lineage>
</organism>
<evidence type="ECO:0008006" key="4">
    <source>
        <dbReference type="Google" id="ProtNLM"/>
    </source>
</evidence>
<dbReference type="AlphaFoldDB" id="A0A7X0EWS0"/>
<name>A0A7X0EWS0_9ACTN</name>
<dbReference type="Pfam" id="PF00400">
    <property type="entry name" value="WD40"/>
    <property type="match status" value="2"/>
</dbReference>
<sequence length="115" mass="12417">MGGGGIYSLVWSPDGRTIATYATGDRIQLWDADTRQPLGTIFDGHADVGFELNATLAFSADGRTLFSATPDGVVRARLLDAWPAATAVCGRARGPLSPEEWKGYIDEVEYFDTCE</sequence>
<dbReference type="InterPro" id="IPR011044">
    <property type="entry name" value="Quino_amine_DH_bsu"/>
</dbReference>
<dbReference type="InterPro" id="IPR015943">
    <property type="entry name" value="WD40/YVTN_repeat-like_dom_sf"/>
</dbReference>
<comment type="caution">
    <text evidence="2">The sequence shown here is derived from an EMBL/GenBank/DDBJ whole genome shotgun (WGS) entry which is preliminary data.</text>
</comment>
<evidence type="ECO:0000313" key="2">
    <source>
        <dbReference type="EMBL" id="MBB6347297.1"/>
    </source>
</evidence>
<proteinExistence type="predicted"/>
<dbReference type="EMBL" id="JACHJB010000002">
    <property type="protein sequence ID" value="MBB6347297.1"/>
    <property type="molecule type" value="Genomic_DNA"/>
</dbReference>
<dbReference type="Gene3D" id="2.130.10.10">
    <property type="entry name" value="YVTN repeat-like/Quinoprotein amine dehydrogenase"/>
    <property type="match status" value="1"/>
</dbReference>
<evidence type="ECO:0000313" key="3">
    <source>
        <dbReference type="Proteomes" id="UP000583800"/>
    </source>
</evidence>
<dbReference type="SUPFAM" id="SSF50969">
    <property type="entry name" value="YVTN repeat-like/Quinoprotein amine dehydrogenase"/>
    <property type="match status" value="1"/>
</dbReference>